<name>A0AAN9LRF6_CANGL</name>
<evidence type="ECO:0000313" key="1">
    <source>
        <dbReference type="EMBL" id="KAK7338752.1"/>
    </source>
</evidence>
<dbReference type="EMBL" id="JAYMYQ010000004">
    <property type="protein sequence ID" value="KAK7338752.1"/>
    <property type="molecule type" value="Genomic_DNA"/>
</dbReference>
<accession>A0AAN9LRF6</accession>
<proteinExistence type="predicted"/>
<gene>
    <name evidence="1" type="ORF">VNO77_19383</name>
</gene>
<keyword evidence="2" id="KW-1185">Reference proteome</keyword>
<dbReference type="Proteomes" id="UP001367508">
    <property type="component" value="Unassembled WGS sequence"/>
</dbReference>
<sequence>MKWALPFLSLQWIRSHVDCGMIREGSICHRWKEKSAIACTNQGKVDLNANLLGGGVEDPDSRKSYPPTF</sequence>
<comment type="caution">
    <text evidence="1">The sequence shown here is derived from an EMBL/GenBank/DDBJ whole genome shotgun (WGS) entry which is preliminary data.</text>
</comment>
<evidence type="ECO:0000313" key="2">
    <source>
        <dbReference type="Proteomes" id="UP001367508"/>
    </source>
</evidence>
<reference evidence="1 2" key="1">
    <citation type="submission" date="2024-01" db="EMBL/GenBank/DDBJ databases">
        <title>The genomes of 5 underutilized Papilionoideae crops provide insights into root nodulation and disease resistanc.</title>
        <authorList>
            <person name="Jiang F."/>
        </authorList>
    </citation>
    <scope>NUCLEOTIDE SEQUENCE [LARGE SCALE GENOMIC DNA]</scope>
    <source>
        <strain evidence="1">LVBAO_FW01</strain>
        <tissue evidence="1">Leaves</tissue>
    </source>
</reference>
<dbReference type="AlphaFoldDB" id="A0AAN9LRF6"/>
<protein>
    <submittedName>
        <fullName evidence="1">Uncharacterized protein</fullName>
    </submittedName>
</protein>
<organism evidence="1 2">
    <name type="scientific">Canavalia gladiata</name>
    <name type="common">Sword bean</name>
    <name type="synonym">Dolichos gladiatus</name>
    <dbReference type="NCBI Taxonomy" id="3824"/>
    <lineage>
        <taxon>Eukaryota</taxon>
        <taxon>Viridiplantae</taxon>
        <taxon>Streptophyta</taxon>
        <taxon>Embryophyta</taxon>
        <taxon>Tracheophyta</taxon>
        <taxon>Spermatophyta</taxon>
        <taxon>Magnoliopsida</taxon>
        <taxon>eudicotyledons</taxon>
        <taxon>Gunneridae</taxon>
        <taxon>Pentapetalae</taxon>
        <taxon>rosids</taxon>
        <taxon>fabids</taxon>
        <taxon>Fabales</taxon>
        <taxon>Fabaceae</taxon>
        <taxon>Papilionoideae</taxon>
        <taxon>50 kb inversion clade</taxon>
        <taxon>NPAAA clade</taxon>
        <taxon>indigoferoid/millettioid clade</taxon>
        <taxon>Phaseoleae</taxon>
        <taxon>Canavalia</taxon>
    </lineage>
</organism>